<evidence type="ECO:0000313" key="2">
    <source>
        <dbReference type="EMBL" id="ORX34960.1"/>
    </source>
</evidence>
<comment type="caution">
    <text evidence="2">The sequence shown here is derived from an EMBL/GenBank/DDBJ whole genome shotgun (WGS) entry which is preliminary data.</text>
</comment>
<accession>A0A1Y1UA99</accession>
<dbReference type="OrthoDB" id="8186940at2759"/>
<keyword evidence="3" id="KW-1185">Reference proteome</keyword>
<gene>
    <name evidence="2" type="ORF">BD324DRAFT_108944</name>
</gene>
<evidence type="ECO:0000256" key="1">
    <source>
        <dbReference type="SAM" id="MobiDB-lite"/>
    </source>
</evidence>
<dbReference type="InParanoid" id="A0A1Y1UA99"/>
<dbReference type="Proteomes" id="UP000193218">
    <property type="component" value="Unassembled WGS sequence"/>
</dbReference>
<dbReference type="STRING" id="4999.A0A1Y1UA99"/>
<organism evidence="2 3">
    <name type="scientific">Kockovaella imperatae</name>
    <dbReference type="NCBI Taxonomy" id="4999"/>
    <lineage>
        <taxon>Eukaryota</taxon>
        <taxon>Fungi</taxon>
        <taxon>Dikarya</taxon>
        <taxon>Basidiomycota</taxon>
        <taxon>Agaricomycotina</taxon>
        <taxon>Tremellomycetes</taxon>
        <taxon>Tremellales</taxon>
        <taxon>Cuniculitremaceae</taxon>
        <taxon>Kockovaella</taxon>
    </lineage>
</organism>
<dbReference type="EMBL" id="NBSH01000012">
    <property type="protein sequence ID" value="ORX34960.1"/>
    <property type="molecule type" value="Genomic_DNA"/>
</dbReference>
<proteinExistence type="predicted"/>
<evidence type="ECO:0000313" key="3">
    <source>
        <dbReference type="Proteomes" id="UP000193218"/>
    </source>
</evidence>
<feature type="region of interest" description="Disordered" evidence="1">
    <location>
        <begin position="135"/>
        <end position="179"/>
    </location>
</feature>
<reference evidence="2 3" key="1">
    <citation type="submission" date="2017-03" db="EMBL/GenBank/DDBJ databases">
        <title>Widespread Adenine N6-methylation of Active Genes in Fungi.</title>
        <authorList>
            <consortium name="DOE Joint Genome Institute"/>
            <person name="Mondo S.J."/>
            <person name="Dannebaum R.O."/>
            <person name="Kuo R.C."/>
            <person name="Louie K.B."/>
            <person name="Bewick A.J."/>
            <person name="Labutti K."/>
            <person name="Haridas S."/>
            <person name="Kuo A."/>
            <person name="Salamov A."/>
            <person name="Ahrendt S.R."/>
            <person name="Lau R."/>
            <person name="Bowen B.P."/>
            <person name="Lipzen A."/>
            <person name="Sullivan W."/>
            <person name="Andreopoulos W.B."/>
            <person name="Clum A."/>
            <person name="Lindquist E."/>
            <person name="Daum C."/>
            <person name="Northen T.R."/>
            <person name="Ramamoorthy G."/>
            <person name="Schmitz R.J."/>
            <person name="Gryganskyi A."/>
            <person name="Culley D."/>
            <person name="Magnuson J."/>
            <person name="James T.Y."/>
            <person name="O'Malley M.A."/>
            <person name="Stajich J.E."/>
            <person name="Spatafora J.W."/>
            <person name="Visel A."/>
            <person name="Grigoriev I.V."/>
        </authorList>
    </citation>
    <scope>NUCLEOTIDE SEQUENCE [LARGE SCALE GENOMIC DNA]</scope>
    <source>
        <strain evidence="2 3">NRRL Y-17943</strain>
    </source>
</reference>
<sequence>MLRIEVDHPRPPVFVYGVGQPHAANPTTIPINVTLINEGKHPLKAGGLRAAWQITLQKPLAGRSIQKIMEWGKAEVLETIVVVVRDEEILLVPGQTQTSSFTLTLPTDLPPTTSTDFERVSHTLIVSAITPAPDYSEDLTRDSGSHSQNKPSFLGFRSKSKTHRSVSPTPPQSGKLAAQNSKLADLPPTFSPNVGIVRKEVRVVTPLSARDVQPGQESDQTRVLPGIGNIRFISSTGYMTVGSMTFICIRLEEIDPCATIYEVKIYLEQRVTSVDGQETHIDRYLIGNWQCSDSQKDALGYLWRGPEAKIQSEQDIEQQGHSATTLDSLHLNNVHRLPSAALGARASTNVLHHRIASSVNHQLVLEVTHSLYSEETPGKGDWSEGTRKISSIRRNVILEDCSLSRSNTQAPTYDQYMDVNQADPRRDLKPYAEDNIPESFYIPRVTTIMVNEQQEGKSRVHSAKQIASLVREHQLETNTYCMCFYEGTANVPEKGSGLNLSDTADLWTDGAASLHLREADMADARKRQEAKWRARHPGARENIPGFIYIFIDACVCQMDETIGDSHAGNSRAKAGITLQADGNVRDDE</sequence>
<name>A0A1Y1UA99_9TREE</name>
<protein>
    <submittedName>
        <fullName evidence="2">Uncharacterized protein</fullName>
    </submittedName>
</protein>
<dbReference type="AlphaFoldDB" id="A0A1Y1UA99"/>
<dbReference type="RefSeq" id="XP_021869176.1">
    <property type="nucleotide sequence ID" value="XM_022011926.1"/>
</dbReference>
<dbReference type="GeneID" id="33553734"/>